<protein>
    <submittedName>
        <fullName evidence="2">Transposase</fullName>
    </submittedName>
</protein>
<evidence type="ECO:0000259" key="1">
    <source>
        <dbReference type="PROSITE" id="PS50994"/>
    </source>
</evidence>
<dbReference type="InterPro" id="IPR048020">
    <property type="entry name" value="Transpos_IS3"/>
</dbReference>
<organism evidence="2 3">
    <name type="scientific">Adhaeribacter arboris</name>
    <dbReference type="NCBI Taxonomy" id="2072846"/>
    <lineage>
        <taxon>Bacteria</taxon>
        <taxon>Pseudomonadati</taxon>
        <taxon>Bacteroidota</taxon>
        <taxon>Cytophagia</taxon>
        <taxon>Cytophagales</taxon>
        <taxon>Hymenobacteraceae</taxon>
        <taxon>Adhaeribacter</taxon>
    </lineage>
</organism>
<sequence length="289" mass="33249">MGLGKLCGLFGKSRQAYYQQVWQQDKKQVNQMTIVQEVVKLREQLPGVGTGKPHHLLSDCLAEQHIKLGRDKLYDLLREHHLLRSKRRKWAKTTNSQHPFYKYVNLVKVFTATRPNRVWVSDITYIRTGRDFSYLSLITDAYSHKIVGWALDTTLQTKGPLAALQMAVKTLPKGKGSLIHHSDRGIQYCCQEYIQLLCSRDIRINMTNQGGPGENAVAERINRTIKEEFNCRAFISVDLAKAAITKSILAYNQLRPPASCDYLTPNQAHLKEGTLRKRWRKYKRKNPVN</sequence>
<dbReference type="Gene3D" id="3.30.420.10">
    <property type="entry name" value="Ribonuclease H-like superfamily/Ribonuclease H"/>
    <property type="match status" value="1"/>
</dbReference>
<dbReference type="InterPro" id="IPR036397">
    <property type="entry name" value="RNaseH_sf"/>
</dbReference>
<accession>A0A2T2YKA5</accession>
<dbReference type="NCBIfam" id="NF033516">
    <property type="entry name" value="transpos_IS3"/>
    <property type="match status" value="1"/>
</dbReference>
<dbReference type="PANTHER" id="PTHR46889">
    <property type="entry name" value="TRANSPOSASE INSF FOR INSERTION SEQUENCE IS3B-RELATED"/>
    <property type="match status" value="1"/>
</dbReference>
<dbReference type="Pfam" id="PF00665">
    <property type="entry name" value="rve"/>
    <property type="match status" value="1"/>
</dbReference>
<comment type="caution">
    <text evidence="2">The sequence shown here is derived from an EMBL/GenBank/DDBJ whole genome shotgun (WGS) entry which is preliminary data.</text>
</comment>
<dbReference type="GO" id="GO:0003676">
    <property type="term" value="F:nucleic acid binding"/>
    <property type="evidence" value="ECO:0007669"/>
    <property type="project" value="InterPro"/>
</dbReference>
<dbReference type="InterPro" id="IPR001584">
    <property type="entry name" value="Integrase_cat-core"/>
</dbReference>
<dbReference type="Proteomes" id="UP000240357">
    <property type="component" value="Unassembled WGS sequence"/>
</dbReference>
<dbReference type="InterPro" id="IPR050900">
    <property type="entry name" value="Transposase_IS3/IS150/IS904"/>
</dbReference>
<reference evidence="2 3" key="1">
    <citation type="submission" date="2018-03" db="EMBL/GenBank/DDBJ databases">
        <title>Adhaeribacter sp. HMF7605 Genome sequencing and assembly.</title>
        <authorList>
            <person name="Kang H."/>
            <person name="Kang J."/>
            <person name="Cha I."/>
            <person name="Kim H."/>
            <person name="Joh K."/>
        </authorList>
    </citation>
    <scope>NUCLEOTIDE SEQUENCE [LARGE SCALE GENOMIC DNA]</scope>
    <source>
        <strain evidence="2 3">HMF7605</strain>
    </source>
</reference>
<dbReference type="EMBL" id="PYFT01000001">
    <property type="protein sequence ID" value="PSR55940.1"/>
    <property type="molecule type" value="Genomic_DNA"/>
</dbReference>
<gene>
    <name evidence="2" type="ORF">AHMF7605_21755</name>
</gene>
<feature type="domain" description="Integrase catalytic" evidence="1">
    <location>
        <begin position="111"/>
        <end position="273"/>
    </location>
</feature>
<dbReference type="OrthoDB" id="936265at2"/>
<proteinExistence type="predicted"/>
<keyword evidence="3" id="KW-1185">Reference proteome</keyword>
<dbReference type="PROSITE" id="PS50994">
    <property type="entry name" value="INTEGRASE"/>
    <property type="match status" value="1"/>
</dbReference>
<evidence type="ECO:0000313" key="3">
    <source>
        <dbReference type="Proteomes" id="UP000240357"/>
    </source>
</evidence>
<dbReference type="InterPro" id="IPR012337">
    <property type="entry name" value="RNaseH-like_sf"/>
</dbReference>
<evidence type="ECO:0000313" key="2">
    <source>
        <dbReference type="EMBL" id="PSR55940.1"/>
    </source>
</evidence>
<dbReference type="PANTHER" id="PTHR46889:SF5">
    <property type="entry name" value="INTEGRASE PROTEIN"/>
    <property type="match status" value="1"/>
</dbReference>
<dbReference type="GO" id="GO:0015074">
    <property type="term" value="P:DNA integration"/>
    <property type="evidence" value="ECO:0007669"/>
    <property type="project" value="InterPro"/>
</dbReference>
<name>A0A2T2YKA5_9BACT</name>
<dbReference type="AlphaFoldDB" id="A0A2T2YKA5"/>
<dbReference type="SUPFAM" id="SSF53098">
    <property type="entry name" value="Ribonuclease H-like"/>
    <property type="match status" value="1"/>
</dbReference>